<dbReference type="Proteomes" id="UP000694232">
    <property type="component" value="Chromosome 2"/>
</dbReference>
<accession>A0A975U6N0</accession>
<proteinExistence type="predicted"/>
<keyword evidence="3" id="KW-1185">Reference proteome</keyword>
<name>A0A975U6N0_9VIBR</name>
<organism evidence="2 3">
    <name type="scientific">Vibrio ostreae</name>
    <dbReference type="NCBI Taxonomy" id="2841925"/>
    <lineage>
        <taxon>Bacteria</taxon>
        <taxon>Pseudomonadati</taxon>
        <taxon>Pseudomonadota</taxon>
        <taxon>Gammaproteobacteria</taxon>
        <taxon>Vibrionales</taxon>
        <taxon>Vibrionaceae</taxon>
        <taxon>Vibrio</taxon>
    </lineage>
</organism>
<dbReference type="PROSITE" id="PS51186">
    <property type="entry name" value="GNAT"/>
    <property type="match status" value="1"/>
</dbReference>
<gene>
    <name evidence="2" type="ORF">KNV97_01090</name>
</gene>
<protein>
    <submittedName>
        <fullName evidence="2">GNAT family N-acetyltransferase</fullName>
    </submittedName>
</protein>
<dbReference type="InterPro" id="IPR000182">
    <property type="entry name" value="GNAT_dom"/>
</dbReference>
<dbReference type="GO" id="GO:0016747">
    <property type="term" value="F:acyltransferase activity, transferring groups other than amino-acyl groups"/>
    <property type="evidence" value="ECO:0007669"/>
    <property type="project" value="InterPro"/>
</dbReference>
<reference evidence="2" key="1">
    <citation type="submission" date="2021-06" db="EMBL/GenBank/DDBJ databases">
        <title>Vibrio nov. sp., novel gut bacterium isolated from Yellow Sea oyster.</title>
        <authorList>
            <person name="Muhammad N."/>
            <person name="Nguyen T.H."/>
            <person name="Lee Y.-J."/>
            <person name="Ko J."/>
            <person name="Kim S.-G."/>
        </authorList>
    </citation>
    <scope>NUCLEOTIDE SEQUENCE</scope>
    <source>
        <strain evidence="2">OG9-811</strain>
    </source>
</reference>
<sequence length="161" mass="18094">MLNLHPMQPKHLAEVAELQVAPEQIKFVGCIEDIMVNIDNFIHPHVMLFNDTVVGFFLIDTTYSAQYQFAAPGSLGLRAFFVSELFQGQGFGKQAVQLLSVYLPAHYPQYDTIYLTVNCKNPAAKRCYELGGFRDTGELYLGGDAGPQQIMILNFSLNRRD</sequence>
<evidence type="ECO:0000313" key="3">
    <source>
        <dbReference type="Proteomes" id="UP000694232"/>
    </source>
</evidence>
<dbReference type="Gene3D" id="3.40.630.30">
    <property type="match status" value="1"/>
</dbReference>
<dbReference type="KEGG" id="vos:KNV97_01090"/>
<dbReference type="EMBL" id="CP076642">
    <property type="protein sequence ID" value="QXO16150.1"/>
    <property type="molecule type" value="Genomic_DNA"/>
</dbReference>
<dbReference type="InterPro" id="IPR016181">
    <property type="entry name" value="Acyl_CoA_acyltransferase"/>
</dbReference>
<evidence type="ECO:0000313" key="2">
    <source>
        <dbReference type="EMBL" id="QXO16150.1"/>
    </source>
</evidence>
<feature type="domain" description="N-acetyltransferase" evidence="1">
    <location>
        <begin position="2"/>
        <end position="156"/>
    </location>
</feature>
<dbReference type="Pfam" id="PF00583">
    <property type="entry name" value="Acetyltransf_1"/>
    <property type="match status" value="1"/>
</dbReference>
<evidence type="ECO:0000259" key="1">
    <source>
        <dbReference type="PROSITE" id="PS51186"/>
    </source>
</evidence>
<dbReference type="AlphaFoldDB" id="A0A975U6N0"/>
<dbReference type="SUPFAM" id="SSF55729">
    <property type="entry name" value="Acyl-CoA N-acyltransferases (Nat)"/>
    <property type="match status" value="1"/>
</dbReference>
<dbReference type="RefSeq" id="WP_136485909.1">
    <property type="nucleotide sequence ID" value="NZ_CP076642.1"/>
</dbReference>